<dbReference type="InterPro" id="IPR032104">
    <property type="entry name" value="Spaetzle"/>
</dbReference>
<keyword evidence="3" id="KW-1185">Reference proteome</keyword>
<protein>
    <submittedName>
        <fullName evidence="4">Uncharacterized protein LOC111355862 isoform X1</fullName>
    </submittedName>
</protein>
<gene>
    <name evidence="4" type="primary">LOC111355862</name>
</gene>
<dbReference type="KEGG" id="sliu:111355862"/>
<feature type="signal peptide" evidence="1">
    <location>
        <begin position="1"/>
        <end position="19"/>
    </location>
</feature>
<feature type="chain" id="PRO_5039921730" evidence="1">
    <location>
        <begin position="20"/>
        <end position="196"/>
    </location>
</feature>
<evidence type="ECO:0000256" key="1">
    <source>
        <dbReference type="SAM" id="SignalP"/>
    </source>
</evidence>
<proteinExistence type="predicted"/>
<sequence length="196" mass="22349">MATLQSLFALMVLVTVCSAAPKKPTLKIPEECKGKGFCSIKPEGYDEMQDEVKKLLNNQFIAQNFADRIGDDVTMGTTELSPESDWHNCPSRKKREQMYIFSHSNDTQSADYIIQNDMIQQPVDIVSCANDLISTENSEKEECFQHFGLSSFNLKSKCETSYTFRNYFVYDYNKKEIVIKSYEVPCCCTCKISSSQ</sequence>
<evidence type="ECO:0000313" key="3">
    <source>
        <dbReference type="Proteomes" id="UP000301870"/>
    </source>
</evidence>
<dbReference type="GeneID" id="111355862"/>
<dbReference type="Gene3D" id="2.10.90.10">
    <property type="entry name" value="Cystine-knot cytokines"/>
    <property type="match status" value="1"/>
</dbReference>
<reference evidence="4" key="1">
    <citation type="submission" date="2025-08" db="UniProtKB">
        <authorList>
            <consortium name="RefSeq"/>
        </authorList>
    </citation>
    <scope>IDENTIFICATION</scope>
    <source>
        <strain evidence="4">Ishihara</strain>
        <tissue evidence="4">Whole body</tissue>
    </source>
</reference>
<dbReference type="SUPFAM" id="SSF57501">
    <property type="entry name" value="Cystine-knot cytokines"/>
    <property type="match status" value="1"/>
</dbReference>
<accession>A0A9J7EDU7</accession>
<dbReference type="InterPro" id="IPR029034">
    <property type="entry name" value="Cystine-knot_cytokine"/>
</dbReference>
<evidence type="ECO:0000259" key="2">
    <source>
        <dbReference type="Pfam" id="PF16077"/>
    </source>
</evidence>
<keyword evidence="1" id="KW-0732">Signal</keyword>
<dbReference type="Proteomes" id="UP000301870">
    <property type="component" value="Chromosome 21"/>
</dbReference>
<name>A0A9J7EDU7_SPOLT</name>
<dbReference type="RefSeq" id="XP_022825729.1">
    <property type="nucleotide sequence ID" value="XM_022969961.1"/>
</dbReference>
<dbReference type="Pfam" id="PF16077">
    <property type="entry name" value="Spaetzle"/>
    <property type="match status" value="1"/>
</dbReference>
<feature type="domain" description="Spaetzle" evidence="2">
    <location>
        <begin position="97"/>
        <end position="192"/>
    </location>
</feature>
<dbReference type="AlphaFoldDB" id="A0A9J7EDU7"/>
<organism evidence="3 4">
    <name type="scientific">Spodoptera litura</name>
    <name type="common">Asian cotton leafworm</name>
    <dbReference type="NCBI Taxonomy" id="69820"/>
    <lineage>
        <taxon>Eukaryota</taxon>
        <taxon>Metazoa</taxon>
        <taxon>Ecdysozoa</taxon>
        <taxon>Arthropoda</taxon>
        <taxon>Hexapoda</taxon>
        <taxon>Insecta</taxon>
        <taxon>Pterygota</taxon>
        <taxon>Neoptera</taxon>
        <taxon>Endopterygota</taxon>
        <taxon>Lepidoptera</taxon>
        <taxon>Glossata</taxon>
        <taxon>Ditrysia</taxon>
        <taxon>Noctuoidea</taxon>
        <taxon>Noctuidae</taxon>
        <taxon>Amphipyrinae</taxon>
        <taxon>Spodoptera</taxon>
    </lineage>
</organism>
<evidence type="ECO:0000313" key="4">
    <source>
        <dbReference type="RefSeq" id="XP_022825729.1"/>
    </source>
</evidence>